<protein>
    <recommendedName>
        <fullName evidence="4">DUF4233 domain-containing protein</fullName>
    </recommendedName>
</protein>
<evidence type="ECO:0000313" key="3">
    <source>
        <dbReference type="Proteomes" id="UP000653076"/>
    </source>
</evidence>
<proteinExistence type="predicted"/>
<name>A0ABQ4J4X3_9ACTN</name>
<keyword evidence="1" id="KW-0812">Transmembrane</keyword>
<feature type="transmembrane region" description="Helical" evidence="1">
    <location>
        <begin position="63"/>
        <end position="96"/>
    </location>
</feature>
<reference evidence="2 3" key="1">
    <citation type="submission" date="2021-01" db="EMBL/GenBank/DDBJ databases">
        <title>Whole genome shotgun sequence of Verrucosispora qiuiae NBRC 106684.</title>
        <authorList>
            <person name="Komaki H."/>
            <person name="Tamura T."/>
        </authorList>
    </citation>
    <scope>NUCLEOTIDE SEQUENCE [LARGE SCALE GENOMIC DNA]</scope>
    <source>
        <strain evidence="2 3">NBRC 106684</strain>
    </source>
</reference>
<keyword evidence="1" id="KW-0472">Membrane</keyword>
<feature type="transmembrane region" description="Helical" evidence="1">
    <location>
        <begin position="34"/>
        <end position="56"/>
    </location>
</feature>
<dbReference type="Proteomes" id="UP000653076">
    <property type="component" value="Unassembled WGS sequence"/>
</dbReference>
<evidence type="ECO:0000313" key="2">
    <source>
        <dbReference type="EMBL" id="GIJ25216.1"/>
    </source>
</evidence>
<keyword evidence="3" id="KW-1185">Reference proteome</keyword>
<comment type="caution">
    <text evidence="2">The sequence shown here is derived from an EMBL/GenBank/DDBJ whole genome shotgun (WGS) entry which is preliminary data.</text>
</comment>
<evidence type="ECO:0008006" key="4">
    <source>
        <dbReference type="Google" id="ProtNLM"/>
    </source>
</evidence>
<organism evidence="2 3">
    <name type="scientific">Micromonospora qiuiae</name>
    <dbReference type="NCBI Taxonomy" id="502268"/>
    <lineage>
        <taxon>Bacteria</taxon>
        <taxon>Bacillati</taxon>
        <taxon>Actinomycetota</taxon>
        <taxon>Actinomycetes</taxon>
        <taxon>Micromonosporales</taxon>
        <taxon>Micromonosporaceae</taxon>
        <taxon>Micromonospora</taxon>
    </lineage>
</organism>
<gene>
    <name evidence="2" type="ORF">Vqi01_03780</name>
</gene>
<accession>A0ABQ4J4X3</accession>
<evidence type="ECO:0000256" key="1">
    <source>
        <dbReference type="SAM" id="Phobius"/>
    </source>
</evidence>
<keyword evidence="1" id="KW-1133">Transmembrane helix</keyword>
<sequence>MPTPLRLTVLAFTLLSLLFALAVAHRLLTEGSSFGAPVFFAVMAAACALVALGLVGRRSWAPYCAYALAGLLAAASLGLFGAVTCVGLALLAWVLWALNTRASRDWFTGRRRLR</sequence>
<dbReference type="EMBL" id="BOPC01000004">
    <property type="protein sequence ID" value="GIJ25216.1"/>
    <property type="molecule type" value="Genomic_DNA"/>
</dbReference>